<accession>A0A9X4RWN0</accession>
<proteinExistence type="predicted"/>
<name>A0A9X4RWN0_9FLAO</name>
<keyword evidence="1" id="KW-0472">Membrane</keyword>
<keyword evidence="1" id="KW-0812">Transmembrane</keyword>
<dbReference type="EMBL" id="JANCMU010000002">
    <property type="protein sequence ID" value="MDG4946002.1"/>
    <property type="molecule type" value="Genomic_DNA"/>
</dbReference>
<evidence type="ECO:0000313" key="2">
    <source>
        <dbReference type="EMBL" id="MDG4946002.1"/>
    </source>
</evidence>
<reference evidence="2" key="1">
    <citation type="submission" date="2022-07" db="EMBL/GenBank/DDBJ databases">
        <title>Description and genome-wide analysis of Profundicola chukchiensis gen. nov., sp. nov., marine bacteria isolated from bottom sediments of the Chukchi Sea.</title>
        <authorList>
            <person name="Romanenko L."/>
            <person name="Otstavnykh N."/>
            <person name="Kurilenko V."/>
            <person name="Eremeev V."/>
            <person name="Velansky P."/>
            <person name="Mikhailov V."/>
            <person name="Isaeva M."/>
        </authorList>
    </citation>
    <scope>NUCLEOTIDE SEQUENCE</scope>
    <source>
        <strain evidence="2">KMM 9713</strain>
    </source>
</reference>
<feature type="transmembrane region" description="Helical" evidence="1">
    <location>
        <begin position="35"/>
        <end position="54"/>
    </location>
</feature>
<feature type="transmembrane region" description="Helical" evidence="1">
    <location>
        <begin position="5"/>
        <end position="23"/>
    </location>
</feature>
<evidence type="ECO:0000313" key="3">
    <source>
        <dbReference type="Proteomes" id="UP001152599"/>
    </source>
</evidence>
<evidence type="ECO:0000256" key="1">
    <source>
        <dbReference type="SAM" id="Phobius"/>
    </source>
</evidence>
<dbReference type="Proteomes" id="UP001152599">
    <property type="component" value="Unassembled WGS sequence"/>
</dbReference>
<dbReference type="AlphaFoldDB" id="A0A9X4RWN0"/>
<keyword evidence="1" id="KW-1133">Transmembrane helix</keyword>
<gene>
    <name evidence="2" type="ORF">NMK71_06215</name>
</gene>
<comment type="caution">
    <text evidence="2">The sequence shown here is derived from an EMBL/GenBank/DDBJ whole genome shotgun (WGS) entry which is preliminary data.</text>
</comment>
<organism evidence="2 3">
    <name type="scientific">Profundicola chukchiensis</name>
    <dbReference type="NCBI Taxonomy" id="2961959"/>
    <lineage>
        <taxon>Bacteria</taxon>
        <taxon>Pseudomonadati</taxon>
        <taxon>Bacteroidota</taxon>
        <taxon>Flavobacteriia</taxon>
        <taxon>Flavobacteriales</taxon>
        <taxon>Weeksellaceae</taxon>
        <taxon>Profundicola</taxon>
    </lineage>
</organism>
<sequence>MRNKFWITILILSIICFIIGIFEPIEFSRYDLNKYILKIGFLLQALYFSQMFWYKNYVQWNKKGINIKVNSFLGKSLSFDQVKTTELNEKTLIITKDNGKKITIDLNEIAESDTRKLNEILVKYTIANTVYN</sequence>
<keyword evidence="3" id="KW-1185">Reference proteome</keyword>
<protein>
    <submittedName>
        <fullName evidence="2">Uncharacterized protein</fullName>
    </submittedName>
</protein>